<dbReference type="PANTHER" id="PTHR33745">
    <property type="entry name" value="RSBT ANTAGONIST PROTEIN RSBS-RELATED"/>
    <property type="match status" value="1"/>
</dbReference>
<feature type="domain" description="STAS" evidence="1">
    <location>
        <begin position="146"/>
        <end position="249"/>
    </location>
</feature>
<proteinExistence type="predicted"/>
<dbReference type="Gene3D" id="3.30.450.20">
    <property type="entry name" value="PAS domain"/>
    <property type="match status" value="1"/>
</dbReference>
<dbReference type="Pfam" id="PF01740">
    <property type="entry name" value="STAS"/>
    <property type="match status" value="1"/>
</dbReference>
<evidence type="ECO:0000259" key="1">
    <source>
        <dbReference type="PROSITE" id="PS50801"/>
    </source>
</evidence>
<dbReference type="Proteomes" id="UP000441585">
    <property type="component" value="Unassembled WGS sequence"/>
</dbReference>
<dbReference type="InterPro" id="IPR035965">
    <property type="entry name" value="PAS-like_dom_sf"/>
</dbReference>
<dbReference type="AlphaFoldDB" id="A0A6I2MFU4"/>
<dbReference type="CDD" id="cd07041">
    <property type="entry name" value="STAS_RsbR_RsbS_like"/>
    <property type="match status" value="1"/>
</dbReference>
<dbReference type="InterPro" id="IPR051932">
    <property type="entry name" value="Bact_StressResp_Reg"/>
</dbReference>
<keyword evidence="3" id="KW-1185">Reference proteome</keyword>
<reference evidence="2 3" key="1">
    <citation type="submission" date="2019-11" db="EMBL/GenBank/DDBJ databases">
        <title>Bacillus idriensis genome.</title>
        <authorList>
            <person name="Konopka E.N."/>
            <person name="Newman J.D."/>
        </authorList>
    </citation>
    <scope>NUCLEOTIDE SEQUENCE [LARGE SCALE GENOMIC DNA]</scope>
    <source>
        <strain evidence="2 3">DSM 19097</strain>
    </source>
</reference>
<dbReference type="PANTHER" id="PTHR33745:SF8">
    <property type="entry name" value="BLUE-LIGHT PHOTORECEPTOR"/>
    <property type="match status" value="1"/>
</dbReference>
<dbReference type="RefSeq" id="WP_070875899.1">
    <property type="nucleotide sequence ID" value="NZ_CAJFZX010000005.1"/>
</dbReference>
<gene>
    <name evidence="2" type="ORF">GJU41_19835</name>
</gene>
<organism evidence="2 3">
    <name type="scientific">Metabacillus idriensis</name>
    <dbReference type="NCBI Taxonomy" id="324768"/>
    <lineage>
        <taxon>Bacteria</taxon>
        <taxon>Bacillati</taxon>
        <taxon>Bacillota</taxon>
        <taxon>Bacilli</taxon>
        <taxon>Bacillales</taxon>
        <taxon>Bacillaceae</taxon>
        <taxon>Metabacillus</taxon>
    </lineage>
</organism>
<dbReference type="EMBL" id="WKKF01000010">
    <property type="protein sequence ID" value="MRX56214.1"/>
    <property type="molecule type" value="Genomic_DNA"/>
</dbReference>
<protein>
    <submittedName>
        <fullName evidence="2">STAS domain-containing protein</fullName>
    </submittedName>
</protein>
<dbReference type="InterPro" id="IPR036513">
    <property type="entry name" value="STAS_dom_sf"/>
</dbReference>
<dbReference type="Gene3D" id="3.30.750.24">
    <property type="entry name" value="STAS domain"/>
    <property type="match status" value="1"/>
</dbReference>
<evidence type="ECO:0000313" key="3">
    <source>
        <dbReference type="Proteomes" id="UP000441585"/>
    </source>
</evidence>
<dbReference type="InterPro" id="IPR002645">
    <property type="entry name" value="STAS_dom"/>
</dbReference>
<sequence length="262" mass="30084">MTNKTTILENMNVYTLLNCIGEGLIFADNDFQIIWFNDTARGILEKIGPYVGMEDPQDFIGCNIQKFHGERQQNILANGPFPHSGQIKLFNRYTAQIVVDRLRDHENQETGFVLTWRDVTEYENVIEEGKALLEEMYTPIIGTALDSTLLIALTGTLTEERMENMKEKILQETSKRHADYIIFDFTGIGETFEETISFHLNQIVEALRLMGTESIFVGLNPKLVKHITLNGIALNVRTFQSFKQGIQFIWKEKGYHLQKISD</sequence>
<dbReference type="SUPFAM" id="SSF52091">
    <property type="entry name" value="SpoIIaa-like"/>
    <property type="match status" value="1"/>
</dbReference>
<name>A0A6I2MFU4_9BACI</name>
<accession>A0A6I2MFU4</accession>
<evidence type="ECO:0000313" key="2">
    <source>
        <dbReference type="EMBL" id="MRX56214.1"/>
    </source>
</evidence>
<dbReference type="SUPFAM" id="SSF55785">
    <property type="entry name" value="PYP-like sensor domain (PAS domain)"/>
    <property type="match status" value="1"/>
</dbReference>
<comment type="caution">
    <text evidence="2">The sequence shown here is derived from an EMBL/GenBank/DDBJ whole genome shotgun (WGS) entry which is preliminary data.</text>
</comment>
<dbReference type="PROSITE" id="PS50801">
    <property type="entry name" value="STAS"/>
    <property type="match status" value="1"/>
</dbReference>